<feature type="compositionally biased region" description="Low complexity" evidence="1">
    <location>
        <begin position="203"/>
        <end position="212"/>
    </location>
</feature>
<protein>
    <submittedName>
        <fullName evidence="2">TraV family lipoprotein</fullName>
    </submittedName>
</protein>
<feature type="region of interest" description="Disordered" evidence="1">
    <location>
        <begin position="183"/>
        <end position="212"/>
    </location>
</feature>
<accession>A0A9X2HKH2</accession>
<dbReference type="RefSeq" id="WP_254293839.1">
    <property type="nucleotide sequence ID" value="NZ_JAMLDX010000009.1"/>
</dbReference>
<dbReference type="EMBL" id="JAMLDX010000009">
    <property type="protein sequence ID" value="MCP3731332.1"/>
    <property type="molecule type" value="Genomic_DNA"/>
</dbReference>
<evidence type="ECO:0000256" key="1">
    <source>
        <dbReference type="SAM" id="MobiDB-lite"/>
    </source>
</evidence>
<comment type="caution">
    <text evidence="2">The sequence shown here is derived from an EMBL/GenBank/DDBJ whole genome shotgun (WGS) entry which is preliminary data.</text>
</comment>
<sequence>MRPRPSSSESYALRNFRPRACARAALLAVTTLLLSGCATLGSVMSPYSEKFSCKNDDHGQCIHPEKAYADAVARIASKSDPKVTNDRSILKAQGAAELKPQRGKPVPSAYGSYRDSVYAEMKGLLEAPVTPMLKPARTVRTLILPYADRQRPDRLYMPRYIYSILDKPAWVIGGALISSPSRAAQTPMLGQMQESPADDAERPAAPAQEPRP</sequence>
<reference evidence="2" key="1">
    <citation type="submission" date="2022-05" db="EMBL/GenBank/DDBJ databases">
        <title>Sphingomonas sp. strain MG17 Genome sequencing and assembly.</title>
        <authorList>
            <person name="Kim I."/>
        </authorList>
    </citation>
    <scope>NUCLEOTIDE SEQUENCE</scope>
    <source>
        <strain evidence="2">MG17</strain>
    </source>
</reference>
<keyword evidence="2" id="KW-0449">Lipoprotein</keyword>
<keyword evidence="3" id="KW-1185">Reference proteome</keyword>
<proteinExistence type="predicted"/>
<evidence type="ECO:0000313" key="3">
    <source>
        <dbReference type="Proteomes" id="UP001139451"/>
    </source>
</evidence>
<dbReference type="AlphaFoldDB" id="A0A9X2HKH2"/>
<gene>
    <name evidence="2" type="ORF">M9978_12930</name>
</gene>
<name>A0A9X2HKH2_9SPHN</name>
<dbReference type="Proteomes" id="UP001139451">
    <property type="component" value="Unassembled WGS sequence"/>
</dbReference>
<organism evidence="2 3">
    <name type="scientific">Sphingomonas tagetis</name>
    <dbReference type="NCBI Taxonomy" id="2949092"/>
    <lineage>
        <taxon>Bacteria</taxon>
        <taxon>Pseudomonadati</taxon>
        <taxon>Pseudomonadota</taxon>
        <taxon>Alphaproteobacteria</taxon>
        <taxon>Sphingomonadales</taxon>
        <taxon>Sphingomonadaceae</taxon>
        <taxon>Sphingomonas</taxon>
    </lineage>
</organism>
<dbReference type="Pfam" id="PF09676">
    <property type="entry name" value="TraV"/>
    <property type="match status" value="1"/>
</dbReference>
<evidence type="ECO:0000313" key="2">
    <source>
        <dbReference type="EMBL" id="MCP3731332.1"/>
    </source>
</evidence>
<dbReference type="InterPro" id="IPR014118">
    <property type="entry name" value="T4SS_TraV"/>
</dbReference>